<gene>
    <name evidence="1" type="ordered locus">Dole_1623</name>
</gene>
<keyword evidence="2" id="KW-1185">Reference proteome</keyword>
<protein>
    <submittedName>
        <fullName evidence="1">Uncharacterized protein</fullName>
    </submittedName>
</protein>
<dbReference type="RefSeq" id="WP_012175043.1">
    <property type="nucleotide sequence ID" value="NC_009943.1"/>
</dbReference>
<organism evidence="1 2">
    <name type="scientific">Desulfosudis oleivorans (strain DSM 6200 / JCM 39069 / Hxd3)</name>
    <name type="common">Desulfococcus oleovorans</name>
    <dbReference type="NCBI Taxonomy" id="96561"/>
    <lineage>
        <taxon>Bacteria</taxon>
        <taxon>Pseudomonadati</taxon>
        <taxon>Thermodesulfobacteriota</taxon>
        <taxon>Desulfobacteria</taxon>
        <taxon>Desulfobacterales</taxon>
        <taxon>Desulfosudaceae</taxon>
        <taxon>Desulfosudis</taxon>
    </lineage>
</organism>
<evidence type="ECO:0000313" key="2">
    <source>
        <dbReference type="Proteomes" id="UP000008561"/>
    </source>
</evidence>
<dbReference type="Proteomes" id="UP000008561">
    <property type="component" value="Chromosome"/>
</dbReference>
<sequence length="187" mass="21265">MTVQVKGVFLIDLVKQVRAQKDKNWTDYLTADDMAIINSQVLLSSWYPEDFFFRLCMANFKVIGQSNLETCFAYGQLNAHNLAEVYKISMIVQNDPAETIQRLVTRRQAMFTTDYQGAEKITVVKEGNRATIHSFMDPQKQDAELADVIHHSLLGIVHELAVMVGGSNVRSEISRDGDVYKLTVMWD</sequence>
<dbReference type="HOGENOM" id="CLU_1459092_0_0_7"/>
<dbReference type="AlphaFoldDB" id="A9A027"/>
<reference evidence="1 2" key="1">
    <citation type="submission" date="2007-10" db="EMBL/GenBank/DDBJ databases">
        <title>Complete sequence of Desulfococcus oleovorans Hxd3.</title>
        <authorList>
            <consortium name="US DOE Joint Genome Institute"/>
            <person name="Copeland A."/>
            <person name="Lucas S."/>
            <person name="Lapidus A."/>
            <person name="Barry K."/>
            <person name="Glavina del Rio T."/>
            <person name="Dalin E."/>
            <person name="Tice H."/>
            <person name="Pitluck S."/>
            <person name="Kiss H."/>
            <person name="Brettin T."/>
            <person name="Bruce D."/>
            <person name="Detter J.C."/>
            <person name="Han C."/>
            <person name="Schmutz J."/>
            <person name="Larimer F."/>
            <person name="Land M."/>
            <person name="Hauser L."/>
            <person name="Kyrpides N."/>
            <person name="Kim E."/>
            <person name="Wawrik B."/>
            <person name="Richardson P."/>
        </authorList>
    </citation>
    <scope>NUCLEOTIDE SEQUENCE [LARGE SCALE GENOMIC DNA]</scope>
    <source>
        <strain evidence="2">DSM 6200 / JCM 39069 / Hxd3</strain>
    </source>
</reference>
<name>A9A027_DESOH</name>
<accession>A9A027</accession>
<evidence type="ECO:0000313" key="1">
    <source>
        <dbReference type="EMBL" id="ABW67427.1"/>
    </source>
</evidence>
<dbReference type="KEGG" id="dol:Dole_1623"/>
<dbReference type="OrthoDB" id="5509045at2"/>
<dbReference type="EMBL" id="CP000859">
    <property type="protein sequence ID" value="ABW67427.1"/>
    <property type="molecule type" value="Genomic_DNA"/>
</dbReference>
<proteinExistence type="predicted"/>